<accession>A0A2H9TPG4</accession>
<dbReference type="SUPFAM" id="SSF47923">
    <property type="entry name" value="Ypt/Rab-GAP domain of gyp1p"/>
    <property type="match status" value="1"/>
</dbReference>
<dbReference type="SUPFAM" id="SSF52540">
    <property type="entry name" value="P-loop containing nucleoside triphosphate hydrolases"/>
    <property type="match status" value="1"/>
</dbReference>
<feature type="compositionally biased region" description="Polar residues" evidence="17">
    <location>
        <begin position="2606"/>
        <end position="2626"/>
    </location>
</feature>
<dbReference type="GO" id="GO:0003724">
    <property type="term" value="F:RNA helicase activity"/>
    <property type="evidence" value="ECO:0007669"/>
    <property type="project" value="InterPro"/>
</dbReference>
<feature type="compositionally biased region" description="Basic and acidic residues" evidence="17">
    <location>
        <begin position="228"/>
        <end position="239"/>
    </location>
</feature>
<evidence type="ECO:0000256" key="14">
    <source>
        <dbReference type="ARBA" id="ARBA00048679"/>
    </source>
</evidence>
<dbReference type="Gene3D" id="3.40.50.300">
    <property type="entry name" value="P-loop containing nucleotide triphosphate hydrolases"/>
    <property type="match status" value="2"/>
</dbReference>
<feature type="domain" description="Protein kinase" evidence="19">
    <location>
        <begin position="285"/>
        <end position="714"/>
    </location>
</feature>
<dbReference type="Pfam" id="PF00270">
    <property type="entry name" value="DEAD"/>
    <property type="match status" value="1"/>
</dbReference>
<dbReference type="InterPro" id="IPR018767">
    <property type="entry name" value="Brl1/Brr6_dom"/>
</dbReference>
<dbReference type="Proteomes" id="UP000240830">
    <property type="component" value="Unassembled WGS sequence"/>
</dbReference>
<dbReference type="PROSITE" id="PS50086">
    <property type="entry name" value="TBC_RABGAP"/>
    <property type="match status" value="1"/>
</dbReference>
<feature type="region of interest" description="Disordered" evidence="17">
    <location>
        <begin position="537"/>
        <end position="560"/>
    </location>
</feature>
<keyword evidence="26" id="KW-1185">Reference proteome</keyword>
<dbReference type="InterPro" id="IPR000719">
    <property type="entry name" value="Prot_kinase_dom"/>
</dbReference>
<evidence type="ECO:0000256" key="18">
    <source>
        <dbReference type="SAM" id="Phobius"/>
    </source>
</evidence>
<evidence type="ECO:0000259" key="21">
    <source>
        <dbReference type="PROSITE" id="PS50913"/>
    </source>
</evidence>
<dbReference type="OrthoDB" id="2649at2759"/>
<keyword evidence="9" id="KW-0347">Helicase</keyword>
<dbReference type="Pfam" id="PF00069">
    <property type="entry name" value="Pkinase"/>
    <property type="match status" value="2"/>
</dbReference>
<feature type="region of interest" description="Disordered" evidence="17">
    <location>
        <begin position="454"/>
        <end position="475"/>
    </location>
</feature>
<evidence type="ECO:0000256" key="12">
    <source>
        <dbReference type="ARBA" id="ARBA00023136"/>
    </source>
</evidence>
<dbReference type="InterPro" id="IPR011545">
    <property type="entry name" value="DEAD/DEAH_box_helicase_dom"/>
</dbReference>
<feature type="transmembrane region" description="Helical" evidence="18">
    <location>
        <begin position="2435"/>
        <end position="2456"/>
    </location>
</feature>
<dbReference type="SUPFAM" id="SSF57997">
    <property type="entry name" value="Tropomyosin"/>
    <property type="match status" value="1"/>
</dbReference>
<feature type="transmembrane region" description="Helical" evidence="18">
    <location>
        <begin position="2326"/>
        <end position="2345"/>
    </location>
</feature>
<dbReference type="Pfam" id="PF23436">
    <property type="entry name" value="RabGap-TBC_2"/>
    <property type="match status" value="1"/>
</dbReference>
<feature type="domain" description="Rab-GAP TBC" evidence="20">
    <location>
        <begin position="1896"/>
        <end position="2077"/>
    </location>
</feature>
<evidence type="ECO:0000256" key="16">
    <source>
        <dbReference type="SAM" id="Coils"/>
    </source>
</evidence>
<feature type="transmembrane region" description="Helical" evidence="18">
    <location>
        <begin position="66"/>
        <end position="88"/>
    </location>
</feature>
<dbReference type="PROSITE" id="PS51192">
    <property type="entry name" value="HELICASE_ATP_BIND_1"/>
    <property type="match status" value="1"/>
</dbReference>
<comment type="catalytic activity">
    <reaction evidence="14">
        <text>L-seryl-[protein] + ATP = O-phospho-L-seryl-[protein] + ADP + H(+)</text>
        <dbReference type="Rhea" id="RHEA:17989"/>
        <dbReference type="Rhea" id="RHEA-COMP:9863"/>
        <dbReference type="Rhea" id="RHEA-COMP:11604"/>
        <dbReference type="ChEBI" id="CHEBI:15378"/>
        <dbReference type="ChEBI" id="CHEBI:29999"/>
        <dbReference type="ChEBI" id="CHEBI:30616"/>
        <dbReference type="ChEBI" id="CHEBI:83421"/>
        <dbReference type="ChEBI" id="CHEBI:456216"/>
        <dbReference type="EC" id="2.7.11.1"/>
    </reaction>
</comment>
<keyword evidence="4" id="KW-0808">Transferase</keyword>
<feature type="compositionally biased region" description="Basic and acidic residues" evidence="17">
    <location>
        <begin position="537"/>
        <end position="552"/>
    </location>
</feature>
<dbReference type="InterPro" id="IPR035969">
    <property type="entry name" value="Rab-GAP_TBC_sf"/>
</dbReference>
<dbReference type="GO" id="GO:0055088">
    <property type="term" value="P:lipid homeostasis"/>
    <property type="evidence" value="ECO:0007669"/>
    <property type="project" value="InterPro"/>
</dbReference>
<evidence type="ECO:0000313" key="25">
    <source>
        <dbReference type="EMBL" id="PJF19645.1"/>
    </source>
</evidence>
<dbReference type="PROSITE" id="PS50913">
    <property type="entry name" value="GRIP"/>
    <property type="match status" value="1"/>
</dbReference>
<keyword evidence="7 25" id="KW-0418">Kinase</keyword>
<dbReference type="GO" id="GO:0050684">
    <property type="term" value="P:regulation of mRNA processing"/>
    <property type="evidence" value="ECO:0007669"/>
    <property type="project" value="TreeGrafter"/>
</dbReference>
<gene>
    <name evidence="25" type="ORF">PSACC_00512</name>
</gene>
<feature type="region of interest" description="Disordered" evidence="17">
    <location>
        <begin position="1412"/>
        <end position="1465"/>
    </location>
</feature>
<evidence type="ECO:0000256" key="3">
    <source>
        <dbReference type="ARBA" id="ARBA00022527"/>
    </source>
</evidence>
<evidence type="ECO:0000256" key="4">
    <source>
        <dbReference type="ARBA" id="ARBA00022679"/>
    </source>
</evidence>
<dbReference type="InterPro" id="IPR001650">
    <property type="entry name" value="Helicase_C-like"/>
</dbReference>
<evidence type="ECO:0000256" key="2">
    <source>
        <dbReference type="ARBA" id="ARBA00012513"/>
    </source>
</evidence>
<dbReference type="Gene3D" id="1.10.510.10">
    <property type="entry name" value="Transferase(Phosphotransferase) domain 1"/>
    <property type="match status" value="1"/>
</dbReference>
<dbReference type="GO" id="GO:0005524">
    <property type="term" value="F:ATP binding"/>
    <property type="evidence" value="ECO:0007669"/>
    <property type="project" value="UniProtKB-KW"/>
</dbReference>
<comment type="catalytic activity">
    <reaction evidence="13">
        <text>L-threonyl-[protein] + ATP = O-phospho-L-threonyl-[protein] + ADP + H(+)</text>
        <dbReference type="Rhea" id="RHEA:46608"/>
        <dbReference type="Rhea" id="RHEA-COMP:11060"/>
        <dbReference type="Rhea" id="RHEA-COMP:11605"/>
        <dbReference type="ChEBI" id="CHEBI:15378"/>
        <dbReference type="ChEBI" id="CHEBI:30013"/>
        <dbReference type="ChEBI" id="CHEBI:30616"/>
        <dbReference type="ChEBI" id="CHEBI:61977"/>
        <dbReference type="ChEBI" id="CHEBI:456216"/>
        <dbReference type="EC" id="2.7.11.1"/>
    </reaction>
</comment>
<reference evidence="25 26" key="1">
    <citation type="submission" date="2016-10" db="EMBL/GenBank/DDBJ databases">
        <title>The genome of Paramicrosporidium saccamoebae is the missing link in understanding Cryptomycota and Microsporidia evolution.</title>
        <authorList>
            <person name="Quandt C.A."/>
            <person name="Beaudet D."/>
            <person name="Corsaro D."/>
            <person name="Michel R."/>
            <person name="Corradi N."/>
            <person name="James T."/>
        </authorList>
    </citation>
    <scope>NUCLEOTIDE SEQUENCE [LARGE SCALE GENOMIC DNA]</scope>
    <source>
        <strain evidence="25 26">KSL3</strain>
    </source>
</reference>
<evidence type="ECO:0000259" key="24">
    <source>
        <dbReference type="PROSITE" id="PS51195"/>
    </source>
</evidence>
<feature type="compositionally biased region" description="Polar residues" evidence="17">
    <location>
        <begin position="1429"/>
        <end position="1440"/>
    </location>
</feature>
<dbReference type="Pfam" id="PF01465">
    <property type="entry name" value="GRIP"/>
    <property type="match status" value="1"/>
</dbReference>
<feature type="compositionally biased region" description="Low complexity" evidence="17">
    <location>
        <begin position="1244"/>
        <end position="1263"/>
    </location>
</feature>
<keyword evidence="8" id="KW-0378">Hydrolase</keyword>
<evidence type="ECO:0000256" key="1">
    <source>
        <dbReference type="ARBA" id="ARBA00004141"/>
    </source>
</evidence>
<dbReference type="InterPro" id="IPR000195">
    <property type="entry name" value="Rab-GAP-TBC_dom"/>
</dbReference>
<evidence type="ECO:0000256" key="13">
    <source>
        <dbReference type="ARBA" id="ARBA00047899"/>
    </source>
</evidence>
<feature type="region of interest" description="Disordered" evidence="17">
    <location>
        <begin position="1228"/>
        <end position="1316"/>
    </location>
</feature>
<dbReference type="CDD" id="cd14136">
    <property type="entry name" value="STKc_SRPK"/>
    <property type="match status" value="1"/>
</dbReference>
<dbReference type="GO" id="GO:0000245">
    <property type="term" value="P:spliceosomal complex assembly"/>
    <property type="evidence" value="ECO:0007669"/>
    <property type="project" value="TreeGrafter"/>
</dbReference>
<dbReference type="PANTHER" id="PTHR47634:SF9">
    <property type="entry name" value="PROTEIN KINASE DOMAIN-CONTAINING PROTEIN-RELATED"/>
    <property type="match status" value="1"/>
</dbReference>
<dbReference type="EMBL" id="MTSL01000048">
    <property type="protein sequence ID" value="PJF19645.1"/>
    <property type="molecule type" value="Genomic_DNA"/>
</dbReference>
<protein>
    <recommendedName>
        <fullName evidence="2">non-specific serine/threonine protein kinase</fullName>
        <ecNumber evidence="2">2.7.11.1</ecNumber>
    </recommendedName>
</protein>
<feature type="domain" description="Helicase C-terminal" evidence="23">
    <location>
        <begin position="3002"/>
        <end position="3146"/>
    </location>
</feature>
<dbReference type="FunFam" id="3.30.200.20:FF:000770">
    <property type="entry name" value="SRSF protein kinase 2"/>
    <property type="match status" value="1"/>
</dbReference>
<comment type="subcellular location">
    <subcellularLocation>
        <location evidence="1">Membrane</location>
        <topology evidence="1">Multi-pass membrane protein</topology>
    </subcellularLocation>
</comment>
<keyword evidence="3" id="KW-0723">Serine/threonine-protein kinase</keyword>
<dbReference type="SMART" id="SM00164">
    <property type="entry name" value="TBC"/>
    <property type="match status" value="1"/>
</dbReference>
<evidence type="ECO:0000256" key="17">
    <source>
        <dbReference type="SAM" id="MobiDB-lite"/>
    </source>
</evidence>
<feature type="region of interest" description="Disordered" evidence="17">
    <location>
        <begin position="1477"/>
        <end position="1496"/>
    </location>
</feature>
<dbReference type="GO" id="GO:0003676">
    <property type="term" value="F:nucleic acid binding"/>
    <property type="evidence" value="ECO:0007669"/>
    <property type="project" value="InterPro"/>
</dbReference>
<feature type="transmembrane region" description="Helical" evidence="18">
    <location>
        <begin position="2468"/>
        <end position="2490"/>
    </location>
</feature>
<feature type="transmembrane region" description="Helical" evidence="18">
    <location>
        <begin position="2545"/>
        <end position="2568"/>
    </location>
</feature>
<feature type="transmembrane region" description="Helical" evidence="18">
    <location>
        <begin position="2357"/>
        <end position="2382"/>
    </location>
</feature>
<feature type="compositionally biased region" description="Acidic residues" evidence="17">
    <location>
        <begin position="245"/>
        <end position="265"/>
    </location>
</feature>
<dbReference type="GO" id="GO:0140359">
    <property type="term" value="F:ABC-type transporter activity"/>
    <property type="evidence" value="ECO:0007669"/>
    <property type="project" value="InterPro"/>
</dbReference>
<evidence type="ECO:0000259" key="22">
    <source>
        <dbReference type="PROSITE" id="PS51192"/>
    </source>
</evidence>
<dbReference type="GO" id="GO:0016787">
    <property type="term" value="F:hydrolase activity"/>
    <property type="evidence" value="ECO:0007669"/>
    <property type="project" value="UniProtKB-KW"/>
</dbReference>
<keyword evidence="16" id="KW-0175">Coiled coil</keyword>
<evidence type="ECO:0000313" key="26">
    <source>
        <dbReference type="Proteomes" id="UP000240830"/>
    </source>
</evidence>
<evidence type="ECO:0000259" key="19">
    <source>
        <dbReference type="PROSITE" id="PS50011"/>
    </source>
</evidence>
<evidence type="ECO:0000256" key="15">
    <source>
        <dbReference type="PROSITE-ProRule" id="PRU00552"/>
    </source>
</evidence>
<dbReference type="SMART" id="SM00487">
    <property type="entry name" value="DEXDc"/>
    <property type="match status" value="1"/>
</dbReference>
<evidence type="ECO:0000256" key="5">
    <source>
        <dbReference type="ARBA" id="ARBA00022692"/>
    </source>
</evidence>
<feature type="domain" description="DEAD-box RNA helicase Q" evidence="24">
    <location>
        <begin position="2720"/>
        <end position="2748"/>
    </location>
</feature>
<evidence type="ECO:0000259" key="20">
    <source>
        <dbReference type="PROSITE" id="PS50086"/>
    </source>
</evidence>
<evidence type="ECO:0000256" key="7">
    <source>
        <dbReference type="ARBA" id="ARBA00022777"/>
    </source>
</evidence>
<dbReference type="STRING" id="1246581.A0A2H9TPG4"/>
<dbReference type="InterPro" id="IPR014001">
    <property type="entry name" value="Helicase_ATP-bd"/>
</dbReference>
<feature type="coiled-coil region" evidence="16">
    <location>
        <begin position="1100"/>
        <end position="1127"/>
    </location>
</feature>
<name>A0A2H9TPG4_9FUNG</name>
<keyword evidence="11 18" id="KW-1133">Transmembrane helix</keyword>
<dbReference type="PROSITE" id="PS51195">
    <property type="entry name" value="Q_MOTIF"/>
    <property type="match status" value="1"/>
</dbReference>
<evidence type="ECO:0000256" key="10">
    <source>
        <dbReference type="ARBA" id="ARBA00022840"/>
    </source>
</evidence>
<feature type="short sequence motif" description="Q motif" evidence="15">
    <location>
        <begin position="2720"/>
        <end position="2748"/>
    </location>
</feature>
<feature type="region of interest" description="Disordered" evidence="17">
    <location>
        <begin position="201"/>
        <end position="271"/>
    </location>
</feature>
<dbReference type="GO" id="GO:0005737">
    <property type="term" value="C:cytoplasm"/>
    <property type="evidence" value="ECO:0007669"/>
    <property type="project" value="TreeGrafter"/>
</dbReference>
<dbReference type="PROSITE" id="PS51194">
    <property type="entry name" value="HELICASE_CTER"/>
    <property type="match status" value="1"/>
</dbReference>
<evidence type="ECO:0000256" key="9">
    <source>
        <dbReference type="ARBA" id="ARBA00022806"/>
    </source>
</evidence>
<dbReference type="InterPro" id="IPR000237">
    <property type="entry name" value="GRIP_dom"/>
</dbReference>
<dbReference type="InterPro" id="IPR027417">
    <property type="entry name" value="P-loop_NTPase"/>
</dbReference>
<dbReference type="EC" id="2.7.11.1" evidence="2"/>
<dbReference type="SMART" id="SM00755">
    <property type="entry name" value="Grip"/>
    <property type="match status" value="1"/>
</dbReference>
<dbReference type="PROSITE" id="PS50011">
    <property type="entry name" value="PROTEIN_KINASE_DOM"/>
    <property type="match status" value="1"/>
</dbReference>
<dbReference type="Gene3D" id="3.30.200.20">
    <property type="entry name" value="Phosphorylase Kinase, domain 1"/>
    <property type="match status" value="1"/>
</dbReference>
<feature type="region of interest" description="Disordered" evidence="17">
    <location>
        <begin position="2594"/>
        <end position="2632"/>
    </location>
</feature>
<dbReference type="InterPro" id="IPR013525">
    <property type="entry name" value="ABC2_TM"/>
</dbReference>
<evidence type="ECO:0000256" key="11">
    <source>
        <dbReference type="ARBA" id="ARBA00022989"/>
    </source>
</evidence>
<keyword evidence="10" id="KW-0067">ATP-binding</keyword>
<organism evidence="25 26">
    <name type="scientific">Paramicrosporidium saccamoebae</name>
    <dbReference type="NCBI Taxonomy" id="1246581"/>
    <lineage>
        <taxon>Eukaryota</taxon>
        <taxon>Fungi</taxon>
        <taxon>Fungi incertae sedis</taxon>
        <taxon>Cryptomycota</taxon>
        <taxon>Cryptomycota incertae sedis</taxon>
        <taxon>Paramicrosporidium</taxon>
    </lineage>
</organism>
<dbReference type="PROSITE" id="PS00108">
    <property type="entry name" value="PROTEIN_KINASE_ST"/>
    <property type="match status" value="1"/>
</dbReference>
<dbReference type="Pfam" id="PF10104">
    <property type="entry name" value="Brr6_like_C_C"/>
    <property type="match status" value="1"/>
</dbReference>
<dbReference type="GO" id="GO:0004674">
    <property type="term" value="F:protein serine/threonine kinase activity"/>
    <property type="evidence" value="ECO:0007669"/>
    <property type="project" value="UniProtKB-KW"/>
</dbReference>
<dbReference type="SUPFAM" id="SSF56112">
    <property type="entry name" value="Protein kinase-like (PK-like)"/>
    <property type="match status" value="1"/>
</dbReference>
<dbReference type="InterPro" id="IPR051334">
    <property type="entry name" value="SRPK"/>
</dbReference>
<dbReference type="Gene3D" id="1.10.472.80">
    <property type="entry name" value="Ypt/Rab-GAP domain of gyp1p, domain 3"/>
    <property type="match status" value="1"/>
</dbReference>
<dbReference type="SMART" id="SM00220">
    <property type="entry name" value="S_TKc"/>
    <property type="match status" value="1"/>
</dbReference>
<feature type="transmembrane region" description="Helical" evidence="18">
    <location>
        <begin position="2403"/>
        <end position="2429"/>
    </location>
</feature>
<dbReference type="InterPro" id="IPR011009">
    <property type="entry name" value="Kinase-like_dom_sf"/>
</dbReference>
<keyword evidence="6" id="KW-0547">Nucleotide-binding</keyword>
<feature type="coiled-coil region" evidence="16">
    <location>
        <begin position="875"/>
        <end position="902"/>
    </location>
</feature>
<evidence type="ECO:0000259" key="23">
    <source>
        <dbReference type="PROSITE" id="PS51194"/>
    </source>
</evidence>
<dbReference type="InterPro" id="IPR014014">
    <property type="entry name" value="RNA_helicase_DEAD_Q_motif"/>
</dbReference>
<feature type="compositionally biased region" description="Low complexity" evidence="17">
    <location>
        <begin position="1292"/>
        <end position="1301"/>
    </location>
</feature>
<dbReference type="SMART" id="SM00490">
    <property type="entry name" value="HELICc"/>
    <property type="match status" value="1"/>
</dbReference>
<dbReference type="PANTHER" id="PTHR47634">
    <property type="entry name" value="PROTEIN KINASE DOMAIN-CONTAINING PROTEIN-RELATED"/>
    <property type="match status" value="1"/>
</dbReference>
<feature type="coiled-coil region" evidence="16">
    <location>
        <begin position="966"/>
        <end position="1067"/>
    </location>
</feature>
<proteinExistence type="predicted"/>
<dbReference type="SMART" id="SM01042">
    <property type="entry name" value="Brr6_like_C_C"/>
    <property type="match status" value="1"/>
</dbReference>
<dbReference type="Pfam" id="PF00271">
    <property type="entry name" value="Helicase_C"/>
    <property type="match status" value="1"/>
</dbReference>
<keyword evidence="12 18" id="KW-0472">Membrane</keyword>
<comment type="caution">
    <text evidence="25">The sequence shown here is derived from an EMBL/GenBank/DDBJ whole genome shotgun (WGS) entry which is preliminary data.</text>
</comment>
<dbReference type="GO" id="GO:0031965">
    <property type="term" value="C:nuclear membrane"/>
    <property type="evidence" value="ECO:0007669"/>
    <property type="project" value="InterPro"/>
</dbReference>
<dbReference type="Pfam" id="PF01061">
    <property type="entry name" value="ABC2_membrane"/>
    <property type="match status" value="1"/>
</dbReference>
<evidence type="ECO:0000256" key="8">
    <source>
        <dbReference type="ARBA" id="ARBA00022801"/>
    </source>
</evidence>
<dbReference type="FunFam" id="1.10.510.10:FF:000275">
    <property type="entry name" value="SRSF protein kinase 2 isoform X3"/>
    <property type="match status" value="1"/>
</dbReference>
<feature type="domain" description="Helicase ATP-binding" evidence="22">
    <location>
        <begin position="2758"/>
        <end position="2971"/>
    </location>
</feature>
<feature type="domain" description="GRIP" evidence="21">
    <location>
        <begin position="1123"/>
        <end position="1171"/>
    </location>
</feature>
<sequence>MPRVRRLGLFGGSPSRIRSSPLARRSRLLEEETGISRKRRQQPTLVSATRHYGVSSRSVTLTIRRYLQVAFNVILISGVLYFLMQFFLTVRRDVQIKVDEQLSTILAEISQCSKQYVENRCSPDLRVPAMEKACIVWESCMKRDPSVIGRAKLSAETFAEIINGFIEPISYKTMSHLPGFISKIKNSKRFSLKRLVGGNKDEIEGPASLPASSKESLAARALHSNSGSERERSPGRIEDYPEAPTCDEDDEDYHDTDDSDQEDDEDYKKGGYHPVTVGDVFHERYTIIRKMGWGHFSTVWLSYDSTNNQYVALKIVKSAEHYTEAAEDEILLLEKVSGCISKLHLVPGEESVVRLLDHFRHRGPHGAHVCMVFEVLGENLLRVIRRFEHRGLPLHVVKVLAKQMLQGLDLLHRECGIIHTDLKPENILVCLEQDEIRRMATIALERALREGETTSIGSVDVDSEPRSRRARGSFSEHLQRIAASSEDCTKSVERMRQLYQMVTYSQQFDLAESMGGINISQRSAVQMTEGASLFMKGTERGTSRDWQQDRNGSRSTSRMRQLAPDNIRVKIADLGNACWVDKHFTNDIQTRQYRAPEVILGMNYDTSCDIWSTACVVFELATGDFLFAPHSGKRYNKNEDHVAQMIELLGKMPRSFALGGKYSYEIFNRRGELRHIRDLEYWKLEDVLTEKYRMHPNDAMDVLENLGKKISSTLESAQKDLRQSVAKSLSVAATSIATPPPVTSGSKSKLFSTILDRSKRIRDHIVDRRNPTSTRNFQLEKEFCDLIEAYEILLVERIHLEEIVAGSSQLESLDDLELVGQYYKAIQDTTQVEELESLPATKADSIAIEYARRNGDDEQLETSSNVSTQSVAEKLSEARDSIAALTQQLRDKDSRILELESAQKTLIKDKSSLTSRDLERESVVTSLESQKMALETRVNYMQKQLQDFEGKRAKFKEISSTSQGEVQQAKEELSKCKQRLALTESDLCATRKVLEACQTELDLVREEADNSLRNLNSEQFRLDSALTLAETLLDEERLKCKDLLKQLGTANEQLAQLQKMLSLKESEIVRQSRAMSIDSVRSPSIFSTEDTGETVRRRPSTTAEQSIKALKAECERLAIENTRIKASSQIEYIRNIMLRFLQLPDQRKTLLPVLSNLFRFTDTELASIKKRTTVVSVMFKSLLGESSNVRVEEYSAGEEVYSNASSADVTETEEHVTIHAKREPLPWSLRGPSYNKPLPGIQGSPMPGEMSPSPMPASPSRSPRITARAGSPFDQGEGQAIFGSPRPEVPIDSASSVSAHDASSEKTSSPVLDRPLSGFNKETIVETAPFIAVPIPTTFTPLVIVPSSPMGYDYAVSPGQSHSISSLRQDSVASPMASPMAMPMIAVQSPLSAAHERSPYVSPVHVHTPEIVPNASQSGVSPLDLNAGLDSNNGTTSPAPSLTLGELPRASPAPSLKALEEGRSPEALKQTTALLGDKRSHSPFDSPSQHAKKQPKLALIDRERSEKLYRHYCNDWRVERKYRSERFYFPQLFNAARLQYAHIVRKRKGIPREYRTVAEDVDPGAMYRRDWQVQRQYSVHRYFDPQLFDEGHLKRVRMPMTRNQKKRHFKQRMAAVGITDYTSPGAKLRLDWTVSRRYPVEHYFEAQLFDSIISAGDRLRQDWYTLRKNNLTAYQNGGLLDFVYATRRLKKDQSMLRRLGSHTPAKYPKRIKPHYDDPGQKYRNDWKVERENNVHLYFDPSLFDEEKAQAGVTCWNKRISELLHRDIPNDELEEERRMAEKQEMERFLLAKSEAERIMAEENTSNHRPQAMREAEVQRLHKEEQKRRTATEVTQARDSSTSIFALIDSLQKSKGDVDENGMQYDWQFWTDLFGDQSIDGETRSEVLRHIRDPQYAGVPTELRPALWMLASGAAASTNMDGKYELFKGIPCPHEDSISADVWKEMGSRGLSDEQASSLHSLLSAYCNHDPECGYSPALASIGATLVQNVSETDAFCLLITMMQIQDHRRYLQPSLGGTSLLEFQFENLLLNLDPETQMHLGHFDVDSTMYAKEFYSTLGAPMGLDIHSQILDLFFLEGYPALHRLALLATVENRDKVLKADGFVAIMEILLGDLTMAHGDWTARDWIVQSCTLFISDEELEELFQDYRMHGRILHETQMLQDLSLIEGEHDHVLYTLWWLIQEIKRISLSRETIASQLYETDHNFKVLLSDKYDAMHRIHELEQQLATNQHDHNIEIKQLTSLLNSNHSHTKHGKHTEESSQSYTHTEDIALMTERTGRIPDATALSLPGGDSEQRTEKPGRFAVFWSQTICMARLINDKWYRKPKVYLALSSTLLFSLFVSFLWFQLPDEPSSASAVYRVITLHALYFTSVSNLGYFSTFVVDRQERLPIAGKSIRMSGATVWHGRTLGSIPLRMVHIILSCALIYPIVSLRKGFNYYLLYHTTFILQSLGNTALGMATSAAFRSPSVAIWAAVFVNSFNYIFSGVPYSANQVTWILRWLRFLSPSFYADQLLVFNQFHGRVYPNSLITGNDILEQSGWLKIPPSISICGMVLLGILYNVNCLMLRLVRWKSAVTGRTGRVLLGDELTSFAPHHRRQNLKDKLPSRSAQSNDSVRMHSNSSESLPTDNAAESRATSAPRLFSVLFQTKAAGSKGTDSVQRSALKDDNAMAPLREFAKRRTQRPIEEMQLTDNIHITPKPTPMTNADPERFAQMPTKRAIKMFAEMRLPSWLVDSLAAQNIVQPTKVQQQLIETLLKPSSNGEKPRPVLVKGQTGTGKSLGYIVALLANLHNERPVRMSGNIVTCFHLIVVPNEILAQQLLRWIRTLLAGNPYLQSKFSTIVRLLFPEREQTEADATYPKDINQHGFSHLLIATPTMARNVLATGHLNLSALKTIVVDEADALLKPLSSYATRKEQLNRIRHPVPTLSLLQDIRNTCSEHRLSQPRLLAASASLNRRVKDELQRAGLVTGAYTFITDTFRASTCPTAIQHHYRMLADSQSIEELVQLVRGIWMERPGECGVMFVPAARSKTAMKGWLEAVDIKAHILSELPTGDQTALHRITSAGSTLLLGSDVDARGWDLPMLKYVIIVDLPSSPTHYLHMAGRVGRMGVAGTVYTFVAGQHDLERITNIYSMLRVSATPYIPCAH</sequence>
<keyword evidence="5 18" id="KW-0812">Transmembrane</keyword>
<evidence type="ECO:0000256" key="6">
    <source>
        <dbReference type="ARBA" id="ARBA00022741"/>
    </source>
</evidence>
<dbReference type="Gene3D" id="1.10.8.270">
    <property type="entry name" value="putative rabgap domain of human tbc1 domain family member 14 like domains"/>
    <property type="match status" value="1"/>
</dbReference>
<dbReference type="InterPro" id="IPR008271">
    <property type="entry name" value="Ser/Thr_kinase_AS"/>
</dbReference>